<name>A0A5B7E0V2_PORTR</name>
<evidence type="ECO:0000259" key="1">
    <source>
        <dbReference type="Pfam" id="PF26215"/>
    </source>
</evidence>
<dbReference type="AlphaFoldDB" id="A0A5B7E0V2"/>
<comment type="caution">
    <text evidence="2">The sequence shown here is derived from an EMBL/GenBank/DDBJ whole genome shotgun (WGS) entry which is preliminary data.</text>
</comment>
<evidence type="ECO:0000313" key="3">
    <source>
        <dbReference type="Proteomes" id="UP000324222"/>
    </source>
</evidence>
<dbReference type="OrthoDB" id="6257278at2759"/>
<gene>
    <name evidence="2" type="ORF">E2C01_020276</name>
</gene>
<organism evidence="2 3">
    <name type="scientific">Portunus trituberculatus</name>
    <name type="common">Swimming crab</name>
    <name type="synonym">Neptunus trituberculatus</name>
    <dbReference type="NCBI Taxonomy" id="210409"/>
    <lineage>
        <taxon>Eukaryota</taxon>
        <taxon>Metazoa</taxon>
        <taxon>Ecdysozoa</taxon>
        <taxon>Arthropoda</taxon>
        <taxon>Crustacea</taxon>
        <taxon>Multicrustacea</taxon>
        <taxon>Malacostraca</taxon>
        <taxon>Eumalacostraca</taxon>
        <taxon>Eucarida</taxon>
        <taxon>Decapoda</taxon>
        <taxon>Pleocyemata</taxon>
        <taxon>Brachyura</taxon>
        <taxon>Eubrachyura</taxon>
        <taxon>Portunoidea</taxon>
        <taxon>Portunidae</taxon>
        <taxon>Portuninae</taxon>
        <taxon>Portunus</taxon>
    </lineage>
</organism>
<reference evidence="2 3" key="1">
    <citation type="submission" date="2019-05" db="EMBL/GenBank/DDBJ databases">
        <title>Another draft genome of Portunus trituberculatus and its Hox gene families provides insights of decapod evolution.</title>
        <authorList>
            <person name="Jeong J.-H."/>
            <person name="Song I."/>
            <person name="Kim S."/>
            <person name="Choi T."/>
            <person name="Kim D."/>
            <person name="Ryu S."/>
            <person name="Kim W."/>
        </authorList>
    </citation>
    <scope>NUCLEOTIDE SEQUENCE [LARGE SCALE GENOMIC DNA]</scope>
    <source>
        <tissue evidence="2">Muscle</tissue>
    </source>
</reference>
<dbReference type="EMBL" id="VSRR010001694">
    <property type="protein sequence ID" value="MPC27115.1"/>
    <property type="molecule type" value="Genomic_DNA"/>
</dbReference>
<dbReference type="Pfam" id="PF26215">
    <property type="entry name" value="HTH_animal"/>
    <property type="match status" value="1"/>
</dbReference>
<feature type="domain" description="Helix-turn-helix" evidence="1">
    <location>
        <begin position="75"/>
        <end position="133"/>
    </location>
</feature>
<keyword evidence="3" id="KW-1185">Reference proteome</keyword>
<accession>A0A5B7E0V2</accession>
<proteinExistence type="predicted"/>
<dbReference type="InterPro" id="IPR058912">
    <property type="entry name" value="HTH_animal"/>
</dbReference>
<protein>
    <recommendedName>
        <fullName evidence="1">Helix-turn-helix domain-containing protein</fullName>
    </recommendedName>
</protein>
<evidence type="ECO:0000313" key="2">
    <source>
        <dbReference type="EMBL" id="MPC27115.1"/>
    </source>
</evidence>
<sequence length="269" mass="30297">MLHSIIIRYCNELFTTEIPHIEEDQKLGYAYGNVKTHKRGNPLRRIISQTPAVTYKLAKHLNARTPCTSTSLGFCLNDKSDCQEKYRRSVINAFVKRALTHSSIWKATNAELRGVSQLLTSNGYPQKDIDEVIRRRMDAFMSEHKLKTEEPSITLYYKNTMSTAYREDEKAIKKIIGSVTSTSGRHTVQPCHILQVTQDRQLHEKQLFASSEPLAVSKRRVPQNALLVIIVTYIQGTSTSQLLPCQKGSTLISKMAQYAATTSASTASC</sequence>
<dbReference type="Proteomes" id="UP000324222">
    <property type="component" value="Unassembled WGS sequence"/>
</dbReference>